<reference evidence="2 3" key="1">
    <citation type="journal article" date="2012" name="Eukaryot. Cell">
        <title>Genome sequence of the fungus Glarea lozoyensis: the first genome sequence of a species from the Helotiaceae family.</title>
        <authorList>
            <person name="Youssar L."/>
            <person name="Gruening B.A."/>
            <person name="Erxleben A."/>
            <person name="Guenther S."/>
            <person name="Huettel W."/>
        </authorList>
    </citation>
    <scope>NUCLEOTIDE SEQUENCE [LARGE SCALE GENOMIC DNA]</scope>
    <source>
        <strain evidence="3">ATCC 74030 / MF5533</strain>
    </source>
</reference>
<feature type="compositionally biased region" description="Polar residues" evidence="1">
    <location>
        <begin position="148"/>
        <end position="157"/>
    </location>
</feature>
<dbReference type="Proteomes" id="UP000005446">
    <property type="component" value="Unassembled WGS sequence"/>
</dbReference>
<name>H0EDY3_GLAL7</name>
<protein>
    <submittedName>
        <fullName evidence="2">Uncharacterized protein</fullName>
    </submittedName>
</protein>
<evidence type="ECO:0000313" key="3">
    <source>
        <dbReference type="Proteomes" id="UP000005446"/>
    </source>
</evidence>
<feature type="compositionally biased region" description="Acidic residues" evidence="1">
    <location>
        <begin position="63"/>
        <end position="82"/>
    </location>
</feature>
<feature type="region of interest" description="Disordered" evidence="1">
    <location>
        <begin position="1"/>
        <end position="180"/>
    </location>
</feature>
<organism evidence="2 3">
    <name type="scientific">Glarea lozoyensis (strain ATCC 74030 / MF5533)</name>
    <dbReference type="NCBI Taxonomy" id="1104152"/>
    <lineage>
        <taxon>Eukaryota</taxon>
        <taxon>Fungi</taxon>
        <taxon>Dikarya</taxon>
        <taxon>Ascomycota</taxon>
        <taxon>Pezizomycotina</taxon>
        <taxon>Leotiomycetes</taxon>
        <taxon>Helotiales</taxon>
        <taxon>Helotiaceae</taxon>
        <taxon>Glarea</taxon>
    </lineage>
</organism>
<evidence type="ECO:0000313" key="2">
    <source>
        <dbReference type="EMBL" id="EHL03373.1"/>
    </source>
</evidence>
<dbReference type="OrthoDB" id="164902at2759"/>
<feature type="compositionally biased region" description="Basic residues" evidence="1">
    <location>
        <begin position="25"/>
        <end position="37"/>
    </location>
</feature>
<keyword evidence="3" id="KW-1185">Reference proteome</keyword>
<proteinExistence type="predicted"/>
<gene>
    <name evidence="2" type="ORF">M7I_0594</name>
</gene>
<dbReference type="EMBL" id="AGUE01000010">
    <property type="protein sequence ID" value="EHL03373.1"/>
    <property type="molecule type" value="Genomic_DNA"/>
</dbReference>
<dbReference type="AlphaFoldDB" id="H0EDY3"/>
<dbReference type="HOGENOM" id="CLU_1496346_0_0_1"/>
<sequence>MVTTKATPKIKKLAVPRSKQTPKAPKTKPASKAKRPRAQLFGMMDPGSDMEATPGGTAAGEISGDDTEGEGDDLAGSEEPSQESEMPSSIRRSSVTRSSSPPPTEPPGKKIELASLFCTQNSVDDDHDRNESDTSTLTGRVPEEFPENSVQVPSSDTEVVPPLARTKRQRAPIFEDDSDE</sequence>
<feature type="compositionally biased region" description="Low complexity" evidence="1">
    <location>
        <begin position="83"/>
        <end position="99"/>
    </location>
</feature>
<evidence type="ECO:0000256" key="1">
    <source>
        <dbReference type="SAM" id="MobiDB-lite"/>
    </source>
</evidence>
<comment type="caution">
    <text evidence="2">The sequence shown here is derived from an EMBL/GenBank/DDBJ whole genome shotgun (WGS) entry which is preliminary data.</text>
</comment>
<accession>H0EDY3</accession>
<dbReference type="InParanoid" id="H0EDY3"/>